<keyword evidence="4" id="KW-1185">Reference proteome</keyword>
<dbReference type="STRING" id="675511.GCA_000341735_04145"/>
<dbReference type="InterPro" id="IPR011335">
    <property type="entry name" value="Restrct_endonuc-II-like"/>
</dbReference>
<dbReference type="InterPro" id="IPR011604">
    <property type="entry name" value="PDDEXK-like_dom_sf"/>
</dbReference>
<keyword evidence="1" id="KW-0175">Coiled coil</keyword>
<evidence type="ECO:0000313" key="4">
    <source>
        <dbReference type="Proteomes" id="UP000305881"/>
    </source>
</evidence>
<dbReference type="RefSeq" id="WP_017842515.1">
    <property type="nucleotide sequence ID" value="NZ_CP035467.1"/>
</dbReference>
<dbReference type="InterPro" id="IPR017482">
    <property type="entry name" value="Lambda-type_endonuclease"/>
</dbReference>
<reference evidence="4" key="1">
    <citation type="journal article" date="2019" name="J. Bacteriol.">
        <title>A Mutagenic Screen Identifies a TonB-Dependent Receptor Required for the Lanthanide Metal Switch in the Type I Methanotroph 'Methylotuvimicrobium buryatense' 5GB1C.</title>
        <authorList>
            <person name="Groom J.D."/>
            <person name="Ford S.M."/>
            <person name="Pesesky M.W."/>
            <person name="Lidstrom M.E."/>
        </authorList>
    </citation>
    <scope>NUCLEOTIDE SEQUENCE [LARGE SCALE GENOMIC DNA]</scope>
    <source>
        <strain evidence="4">5GB1C</strain>
    </source>
</reference>
<dbReference type="InterPro" id="IPR019080">
    <property type="entry name" value="YqaJ_viral_recombinase"/>
</dbReference>
<dbReference type="OrthoDB" id="46225at2"/>
<evidence type="ECO:0000259" key="2">
    <source>
        <dbReference type="Pfam" id="PF09588"/>
    </source>
</evidence>
<protein>
    <submittedName>
        <fullName evidence="3">Alkaline phosphatase</fullName>
    </submittedName>
</protein>
<sequence length="338" mass="37744">MTLSLVKPKPTRKAPSALRLINTRNLPHADWLDIRKRGIGSSDAAAAVGLNPYQSSLELWLNKTGRDGNLPKIDPNDETSPTYWGHLLEPIVAAHYSRRTGHKVRRVNAVLQHPHPELSWMLANIDREVVGTDDVQILECKTAGVQGAKLWRDGVPEYVQLQVQHQLAVTGKHTADVAVLIGGQQLEIHRIERDAVLIGRLIELEKAFWRYVETDTPPPADGSDSAELALRCLYPHDSGRSIDFREDVSLSATFADLVQVRQSLETLEKQEARFKQALQQAMGAASLAHFESGTVSWKKAKDSQVLDHKRLLQDQPALLQQYATTKTGSRRFIVRTAD</sequence>
<dbReference type="InterPro" id="IPR051703">
    <property type="entry name" value="NF-kappa-B_Signaling_Reg"/>
</dbReference>
<dbReference type="AlphaFoldDB" id="A0A4P9UQG3"/>
<dbReference type="KEGG" id="mbur:EQU24_16550"/>
<proteinExistence type="predicted"/>
<dbReference type="SUPFAM" id="SSF52980">
    <property type="entry name" value="Restriction endonuclease-like"/>
    <property type="match status" value="1"/>
</dbReference>
<feature type="domain" description="YqaJ viral recombinase" evidence="2">
    <location>
        <begin position="30"/>
        <end position="173"/>
    </location>
</feature>
<dbReference type="NCBIfam" id="TIGR03033">
    <property type="entry name" value="phage_rel_nuc"/>
    <property type="match status" value="1"/>
</dbReference>
<accession>A0A4P9UQG3</accession>
<dbReference type="Gene3D" id="3.90.320.10">
    <property type="match status" value="1"/>
</dbReference>
<dbReference type="PANTHER" id="PTHR46609:SF6">
    <property type="entry name" value="EXONUCLEASE, PHAGE-TYPE_RECB, C-TERMINAL DOMAIN-CONTAINING PROTEIN-RELATED"/>
    <property type="match status" value="1"/>
</dbReference>
<name>A0A4P9UQG3_METBY</name>
<dbReference type="PANTHER" id="PTHR46609">
    <property type="entry name" value="EXONUCLEASE, PHAGE-TYPE/RECB, C-TERMINAL DOMAIN-CONTAINING PROTEIN"/>
    <property type="match status" value="1"/>
</dbReference>
<organism evidence="3 4">
    <name type="scientific">Methylotuvimicrobium buryatense</name>
    <name type="common">Methylomicrobium buryatense</name>
    <dbReference type="NCBI Taxonomy" id="95641"/>
    <lineage>
        <taxon>Bacteria</taxon>
        <taxon>Pseudomonadati</taxon>
        <taxon>Pseudomonadota</taxon>
        <taxon>Gammaproteobacteria</taxon>
        <taxon>Methylococcales</taxon>
        <taxon>Methylococcaceae</taxon>
        <taxon>Methylotuvimicrobium</taxon>
    </lineage>
</organism>
<evidence type="ECO:0000313" key="3">
    <source>
        <dbReference type="EMBL" id="QCW83672.1"/>
    </source>
</evidence>
<gene>
    <name evidence="3" type="ORF">EQU24_16550</name>
</gene>
<dbReference type="Pfam" id="PF09588">
    <property type="entry name" value="YqaJ"/>
    <property type="match status" value="1"/>
</dbReference>
<dbReference type="Proteomes" id="UP000305881">
    <property type="component" value="Chromosome"/>
</dbReference>
<dbReference type="EMBL" id="CP035467">
    <property type="protein sequence ID" value="QCW83672.1"/>
    <property type="molecule type" value="Genomic_DNA"/>
</dbReference>
<evidence type="ECO:0000256" key="1">
    <source>
        <dbReference type="SAM" id="Coils"/>
    </source>
</evidence>
<feature type="coiled-coil region" evidence="1">
    <location>
        <begin position="257"/>
        <end position="284"/>
    </location>
</feature>